<dbReference type="PANTHER" id="PTHR36510:SF1">
    <property type="entry name" value="GLUTAMATE--CYSTEINE LIGASE 2-RELATED"/>
    <property type="match status" value="1"/>
</dbReference>
<dbReference type="Proteomes" id="UP000199060">
    <property type="component" value="Unassembled WGS sequence"/>
</dbReference>
<dbReference type="InterPro" id="IPR011793">
    <property type="entry name" value="YbdK"/>
</dbReference>
<dbReference type="NCBIfam" id="TIGR02050">
    <property type="entry name" value="gshA_cyan_rel"/>
    <property type="match status" value="1"/>
</dbReference>
<dbReference type="STRING" id="686796.SAMN04488104_1003128"/>
<evidence type="ECO:0000256" key="2">
    <source>
        <dbReference type="ARBA" id="ARBA00022741"/>
    </source>
</evidence>
<evidence type="ECO:0000313" key="5">
    <source>
        <dbReference type="EMBL" id="SDC67029.1"/>
    </source>
</evidence>
<gene>
    <name evidence="5" type="ORF">SAMN04488104_1003128</name>
</gene>
<dbReference type="RefSeq" id="WP_205635619.1">
    <property type="nucleotide sequence ID" value="NZ_FNAC01000003.1"/>
</dbReference>
<accession>A0A1G6NGP7</accession>
<dbReference type="InterPro" id="IPR006336">
    <property type="entry name" value="GCS2"/>
</dbReference>
<dbReference type="InterPro" id="IPR014746">
    <property type="entry name" value="Gln_synth/guanido_kin_cat_dom"/>
</dbReference>
<keyword evidence="3 4" id="KW-0067">ATP-binding</keyword>
<dbReference type="Pfam" id="PF04107">
    <property type="entry name" value="GCS2"/>
    <property type="match status" value="1"/>
</dbReference>
<keyword evidence="1 4" id="KW-0436">Ligase</keyword>
<dbReference type="PANTHER" id="PTHR36510">
    <property type="entry name" value="GLUTAMATE--CYSTEINE LIGASE 2-RELATED"/>
    <property type="match status" value="1"/>
</dbReference>
<name>A0A1G6NGP7_9BACT</name>
<protein>
    <recommendedName>
        <fullName evidence="4">Putative glutamate--cysteine ligase 2</fullName>
        <ecNumber evidence="4">6.3.2.2</ecNumber>
    </recommendedName>
    <alternativeName>
        <fullName evidence="4">Gamma-glutamylcysteine synthetase 2</fullName>
        <shortName evidence="4">GCS 2</shortName>
        <shortName evidence="4">Gamma-GCS 2</shortName>
    </alternativeName>
</protein>
<dbReference type="GO" id="GO:0042398">
    <property type="term" value="P:modified amino acid biosynthetic process"/>
    <property type="evidence" value="ECO:0007669"/>
    <property type="project" value="InterPro"/>
</dbReference>
<dbReference type="EC" id="6.3.2.2" evidence="4"/>
<keyword evidence="6" id="KW-1185">Reference proteome</keyword>
<dbReference type="NCBIfam" id="NF010039">
    <property type="entry name" value="PRK13515.1"/>
    <property type="match status" value="1"/>
</dbReference>
<dbReference type="Gene3D" id="3.30.590.20">
    <property type="match status" value="1"/>
</dbReference>
<dbReference type="GO" id="GO:0005524">
    <property type="term" value="F:ATP binding"/>
    <property type="evidence" value="ECO:0007669"/>
    <property type="project" value="UniProtKB-KW"/>
</dbReference>
<organism evidence="5 6">
    <name type="scientific">Algoriphagus faecimaris</name>
    <dbReference type="NCBI Taxonomy" id="686796"/>
    <lineage>
        <taxon>Bacteria</taxon>
        <taxon>Pseudomonadati</taxon>
        <taxon>Bacteroidota</taxon>
        <taxon>Cytophagia</taxon>
        <taxon>Cytophagales</taxon>
        <taxon>Cyclobacteriaceae</taxon>
        <taxon>Algoriphagus</taxon>
    </lineage>
</organism>
<evidence type="ECO:0000256" key="4">
    <source>
        <dbReference type="HAMAP-Rule" id="MF_01609"/>
    </source>
</evidence>
<sequence>MCALIKKLPQFTLGVEEEYQIIDPQTRDLRSHMSKIVEGGKIQLREQVKAEMHQSVVEVGTNICQNVAEARREVAFLRNKISELAANQNLVVGAASTHPFAKWQDQEITDDPRYHTIVNELKDIARSNLIFGMHVHVGIENREIALQLMNQACYFLPHIYALTTNSPFWEGRNTGFKAFRAKVFAKFPRTGLPEYFDSVQSYDNFLEILVKTNCIDNPKKIWWDLRMHPFFSTIEFRICDMCLTVNETICVVALIQAVVAKLYKLLMSNTSFNIYRIALIRENKFRAARNGLEGMLIDFGKKSEVPTTDLIMELLDFVDDVVDELGSREEIEYVHTILKNGTGADQQLAVFEQTNDLKKVVDYITGKFNEGI</sequence>
<dbReference type="SUPFAM" id="SSF55931">
    <property type="entry name" value="Glutamine synthetase/guanido kinase"/>
    <property type="match status" value="1"/>
</dbReference>
<comment type="catalytic activity">
    <reaction evidence="4">
        <text>L-cysteine + L-glutamate + ATP = gamma-L-glutamyl-L-cysteine + ADP + phosphate + H(+)</text>
        <dbReference type="Rhea" id="RHEA:13285"/>
        <dbReference type="ChEBI" id="CHEBI:15378"/>
        <dbReference type="ChEBI" id="CHEBI:29985"/>
        <dbReference type="ChEBI" id="CHEBI:30616"/>
        <dbReference type="ChEBI" id="CHEBI:35235"/>
        <dbReference type="ChEBI" id="CHEBI:43474"/>
        <dbReference type="ChEBI" id="CHEBI:58173"/>
        <dbReference type="ChEBI" id="CHEBI:456216"/>
        <dbReference type="EC" id="6.3.2.2"/>
    </reaction>
</comment>
<evidence type="ECO:0000313" key="6">
    <source>
        <dbReference type="Proteomes" id="UP000199060"/>
    </source>
</evidence>
<evidence type="ECO:0000256" key="1">
    <source>
        <dbReference type="ARBA" id="ARBA00022598"/>
    </source>
</evidence>
<evidence type="ECO:0000256" key="3">
    <source>
        <dbReference type="ARBA" id="ARBA00022840"/>
    </source>
</evidence>
<comment type="similarity">
    <text evidence="4">Belongs to the glutamate--cysteine ligase type 2 family. YbdK subfamily.</text>
</comment>
<keyword evidence="2 4" id="KW-0547">Nucleotide-binding</keyword>
<dbReference type="EMBL" id="FNAC01000003">
    <property type="protein sequence ID" value="SDC67029.1"/>
    <property type="molecule type" value="Genomic_DNA"/>
</dbReference>
<dbReference type="HAMAP" id="MF_01609">
    <property type="entry name" value="Glu_cys_ligase_2"/>
    <property type="match status" value="1"/>
</dbReference>
<reference evidence="6" key="1">
    <citation type="submission" date="2016-10" db="EMBL/GenBank/DDBJ databases">
        <authorList>
            <person name="Varghese N."/>
            <person name="Submissions S."/>
        </authorList>
    </citation>
    <scope>NUCLEOTIDE SEQUENCE [LARGE SCALE GENOMIC DNA]</scope>
    <source>
        <strain evidence="6">DSM 23095</strain>
    </source>
</reference>
<dbReference type="AlphaFoldDB" id="A0A1G6NGP7"/>
<dbReference type="InterPro" id="IPR050141">
    <property type="entry name" value="GCL_type2/YbdK_subfam"/>
</dbReference>
<dbReference type="GO" id="GO:0004357">
    <property type="term" value="F:glutamate-cysteine ligase activity"/>
    <property type="evidence" value="ECO:0007669"/>
    <property type="project" value="UniProtKB-EC"/>
</dbReference>
<proteinExistence type="inferred from homology"/>
<comment type="function">
    <text evidence="4">ATP-dependent carboxylate-amine ligase which exhibits weak glutamate--cysteine ligase activity.</text>
</comment>